<protein>
    <submittedName>
        <fullName evidence="3">Tyrosine-type recombinase/integrase</fullName>
    </submittedName>
</protein>
<sequence length="290" mass="31017">MSASTLRRRLRTPIRVSGPAPISDHQPPMGLGGNTPRIIDDWGQRAIPSPTGQHPRSNTTPRAAKKVTGPGGWPVFPARQFQNADGPPPPRTTNNVRSSLRQALQAAGIEDNIYPHLLRSTVATFVARRMSVADAGALLGHRADSSVTTRHYIERLRLAPDTSAVLQALIEIGEAEARAEESGGWEEVPPDDGEFRADQSAGLSARRVAGENDASQTAKARRREQRRAAARADDHAAPDHPPSTTPPAPSPPPVDAESPPASRTTERPSGGTSAGERVAARWTQGELEWG</sequence>
<proteinExistence type="predicted"/>
<evidence type="ECO:0000256" key="1">
    <source>
        <dbReference type="ARBA" id="ARBA00023172"/>
    </source>
</evidence>
<feature type="region of interest" description="Disordered" evidence="2">
    <location>
        <begin position="176"/>
        <end position="290"/>
    </location>
</feature>
<evidence type="ECO:0000256" key="2">
    <source>
        <dbReference type="SAM" id="MobiDB-lite"/>
    </source>
</evidence>
<dbReference type="InterPro" id="IPR013762">
    <property type="entry name" value="Integrase-like_cat_sf"/>
</dbReference>
<dbReference type="GO" id="GO:0003677">
    <property type="term" value="F:DNA binding"/>
    <property type="evidence" value="ECO:0007669"/>
    <property type="project" value="InterPro"/>
</dbReference>
<evidence type="ECO:0000313" key="3">
    <source>
        <dbReference type="EMBL" id="KAE8765904.1"/>
    </source>
</evidence>
<feature type="compositionally biased region" description="Basic residues" evidence="2">
    <location>
        <begin position="1"/>
        <end position="12"/>
    </location>
</feature>
<dbReference type="GO" id="GO:0006310">
    <property type="term" value="P:DNA recombination"/>
    <property type="evidence" value="ECO:0007669"/>
    <property type="project" value="UniProtKB-KW"/>
</dbReference>
<organism evidence="3 4">
    <name type="scientific">Georgenia thermotolerans</name>
    <dbReference type="NCBI Taxonomy" id="527326"/>
    <lineage>
        <taxon>Bacteria</taxon>
        <taxon>Bacillati</taxon>
        <taxon>Actinomycetota</taxon>
        <taxon>Actinomycetes</taxon>
        <taxon>Micrococcales</taxon>
        <taxon>Bogoriellaceae</taxon>
        <taxon>Georgenia</taxon>
    </lineage>
</organism>
<comment type="caution">
    <text evidence="3">The sequence shown here is derived from an EMBL/GenBank/DDBJ whole genome shotgun (WGS) entry which is preliminary data.</text>
</comment>
<dbReference type="AlphaFoldDB" id="A0A7J5UUD9"/>
<dbReference type="EMBL" id="WHJE01000003">
    <property type="protein sequence ID" value="KAE8765904.1"/>
    <property type="molecule type" value="Genomic_DNA"/>
</dbReference>
<feature type="compositionally biased region" description="Polar residues" evidence="2">
    <location>
        <begin position="50"/>
        <end position="61"/>
    </location>
</feature>
<accession>A0A7J5UUD9</accession>
<dbReference type="Proteomes" id="UP000451860">
    <property type="component" value="Unassembled WGS sequence"/>
</dbReference>
<evidence type="ECO:0000313" key="4">
    <source>
        <dbReference type="Proteomes" id="UP000451860"/>
    </source>
</evidence>
<feature type="compositionally biased region" description="Basic and acidic residues" evidence="2">
    <location>
        <begin position="226"/>
        <end position="238"/>
    </location>
</feature>
<gene>
    <name evidence="3" type="ORF">GB883_01375</name>
</gene>
<feature type="compositionally biased region" description="Pro residues" evidence="2">
    <location>
        <begin position="239"/>
        <end position="254"/>
    </location>
</feature>
<dbReference type="InterPro" id="IPR011010">
    <property type="entry name" value="DNA_brk_join_enz"/>
</dbReference>
<reference evidence="3 4" key="1">
    <citation type="submission" date="2019-10" db="EMBL/GenBank/DDBJ databases">
        <title>Georgenia wutianyii sp. nov. and Georgenia yuyongxinii sp. nov. isolated from plateau pika (Ochotona curzoniae) in the Qinghai-Tibet plateau of China.</title>
        <authorList>
            <person name="Tian Z."/>
        </authorList>
    </citation>
    <scope>NUCLEOTIDE SEQUENCE [LARGE SCALE GENOMIC DNA]</scope>
    <source>
        <strain evidence="3 4">DSM 21501</strain>
    </source>
</reference>
<name>A0A7J5UUD9_9MICO</name>
<dbReference type="SUPFAM" id="SSF56349">
    <property type="entry name" value="DNA breaking-rejoining enzymes"/>
    <property type="match status" value="1"/>
</dbReference>
<feature type="region of interest" description="Disordered" evidence="2">
    <location>
        <begin position="1"/>
        <end position="95"/>
    </location>
</feature>
<dbReference type="OrthoDB" id="4326943at2"/>
<keyword evidence="4" id="KW-1185">Reference proteome</keyword>
<dbReference type="Gene3D" id="1.10.443.10">
    <property type="entry name" value="Intergrase catalytic core"/>
    <property type="match status" value="1"/>
</dbReference>
<keyword evidence="1" id="KW-0233">DNA recombination</keyword>
<dbReference type="GO" id="GO:0015074">
    <property type="term" value="P:DNA integration"/>
    <property type="evidence" value="ECO:0007669"/>
    <property type="project" value="InterPro"/>
</dbReference>